<reference evidence="2 3" key="2">
    <citation type="submission" date="2023-12" db="EMBL/GenBank/DDBJ databases">
        <title>Description of an unclassified Opitutus bacterium of Verrucomicrobiota.</title>
        <authorList>
            <person name="Zhang D.-F."/>
        </authorList>
    </citation>
    <scope>NUCLEOTIDE SEQUENCE [LARGE SCALE GENOMIC DNA]</scope>
    <source>
        <strain evidence="2 3">WL0086</strain>
    </source>
</reference>
<dbReference type="InterPro" id="IPR021109">
    <property type="entry name" value="Peptidase_aspartic_dom_sf"/>
</dbReference>
<gene>
    <name evidence="2" type="ORF">K1X11_014110</name>
</gene>
<dbReference type="SMART" id="SM00228">
    <property type="entry name" value="PDZ"/>
    <property type="match status" value="1"/>
</dbReference>
<evidence type="ECO:0000259" key="1">
    <source>
        <dbReference type="PROSITE" id="PS50106"/>
    </source>
</evidence>
<dbReference type="EMBL" id="CP139781">
    <property type="protein sequence ID" value="WRQ90122.1"/>
    <property type="molecule type" value="Genomic_DNA"/>
</dbReference>
<sequence length="360" mass="39226">MLLMGPVVGRAEETTRQLPVEWCGRHMIVTAWVGGDESRPLALILDTGATHTVIDPDALRRVSPDTRLKVGQTFRFERLDLGEVKIRKAPGWLMEVDEIGHTLGRPIDGILGYPTLKSLVLTLDYPARGVWVTLDGGGLQAGEDVMRLKRGRRRPWIDLELAGRKVPVLVDSGSSQGFTVHPKDRVTWAESPRIVSGVTGFEGVEPMFLGRLGVDLQLGSTSFTQPIVRAVPDNERALGARVLEHFVVTVDGPGRRIRFARPEGAGASTAPITEESRLGLGLGFRSHADALEVAFLQEGGPAARAGIQLGDRVVAIDGVPVAERGCGVFLEDEESRELRIERNGETDTLTFRLERAVMVP</sequence>
<dbReference type="SUPFAM" id="SSF50156">
    <property type="entry name" value="PDZ domain-like"/>
    <property type="match status" value="1"/>
</dbReference>
<dbReference type="SUPFAM" id="SSF50630">
    <property type="entry name" value="Acid proteases"/>
    <property type="match status" value="1"/>
</dbReference>
<dbReference type="Pfam" id="PF13650">
    <property type="entry name" value="Asp_protease_2"/>
    <property type="match status" value="1"/>
</dbReference>
<proteinExistence type="predicted"/>
<dbReference type="Gene3D" id="2.30.42.10">
    <property type="match status" value="1"/>
</dbReference>
<reference evidence="2 3" key="1">
    <citation type="submission" date="2021-08" db="EMBL/GenBank/DDBJ databases">
        <authorList>
            <person name="Zhang D."/>
            <person name="Zhang A."/>
            <person name="Wang L."/>
        </authorList>
    </citation>
    <scope>NUCLEOTIDE SEQUENCE [LARGE SCALE GENOMIC DNA]</scope>
    <source>
        <strain evidence="2 3">WL0086</strain>
    </source>
</reference>
<accession>A0ABZ1CFE3</accession>
<organism evidence="2 3">
    <name type="scientific">Actomonas aquatica</name>
    <dbReference type="NCBI Taxonomy" id="2866162"/>
    <lineage>
        <taxon>Bacteria</taxon>
        <taxon>Pseudomonadati</taxon>
        <taxon>Verrucomicrobiota</taxon>
        <taxon>Opitutia</taxon>
        <taxon>Opitutales</taxon>
        <taxon>Opitutaceae</taxon>
        <taxon>Actomonas</taxon>
    </lineage>
</organism>
<evidence type="ECO:0000313" key="3">
    <source>
        <dbReference type="Proteomes" id="UP000738431"/>
    </source>
</evidence>
<feature type="domain" description="PDZ" evidence="1">
    <location>
        <begin position="269"/>
        <end position="321"/>
    </location>
</feature>
<keyword evidence="2" id="KW-0378">Hydrolase</keyword>
<dbReference type="InterPro" id="IPR036034">
    <property type="entry name" value="PDZ_sf"/>
</dbReference>
<dbReference type="InterPro" id="IPR041489">
    <property type="entry name" value="PDZ_6"/>
</dbReference>
<protein>
    <submittedName>
        <fullName evidence="2">Aspartyl protease family protein</fullName>
    </submittedName>
</protein>
<dbReference type="PROSITE" id="PS50106">
    <property type="entry name" value="PDZ"/>
    <property type="match status" value="1"/>
</dbReference>
<dbReference type="Proteomes" id="UP000738431">
    <property type="component" value="Chromosome"/>
</dbReference>
<dbReference type="Gene3D" id="2.40.70.10">
    <property type="entry name" value="Acid Proteases"/>
    <property type="match status" value="1"/>
</dbReference>
<dbReference type="InterPro" id="IPR001969">
    <property type="entry name" value="Aspartic_peptidase_AS"/>
</dbReference>
<dbReference type="RefSeq" id="WP_225919509.1">
    <property type="nucleotide sequence ID" value="NZ_CP139781.1"/>
</dbReference>
<dbReference type="InterPro" id="IPR001478">
    <property type="entry name" value="PDZ"/>
</dbReference>
<keyword evidence="2" id="KW-0645">Protease</keyword>
<dbReference type="Pfam" id="PF17820">
    <property type="entry name" value="PDZ_6"/>
    <property type="match status" value="1"/>
</dbReference>
<name>A0ABZ1CFE3_9BACT</name>
<dbReference type="PROSITE" id="PS00141">
    <property type="entry name" value="ASP_PROTEASE"/>
    <property type="match status" value="1"/>
</dbReference>
<evidence type="ECO:0000313" key="2">
    <source>
        <dbReference type="EMBL" id="WRQ90122.1"/>
    </source>
</evidence>
<dbReference type="GO" id="GO:0008233">
    <property type="term" value="F:peptidase activity"/>
    <property type="evidence" value="ECO:0007669"/>
    <property type="project" value="UniProtKB-KW"/>
</dbReference>
<keyword evidence="3" id="KW-1185">Reference proteome</keyword>
<dbReference type="GO" id="GO:0006508">
    <property type="term" value="P:proteolysis"/>
    <property type="evidence" value="ECO:0007669"/>
    <property type="project" value="UniProtKB-KW"/>
</dbReference>